<dbReference type="EMBL" id="FOHK01000001">
    <property type="protein sequence ID" value="SES63461.1"/>
    <property type="molecule type" value="Genomic_DNA"/>
</dbReference>
<accession>A0A1H9Y3S8</accession>
<dbReference type="GO" id="GO:0031241">
    <property type="term" value="C:periplasmic side of cell outer membrane"/>
    <property type="evidence" value="ECO:0007669"/>
    <property type="project" value="TreeGrafter"/>
</dbReference>
<evidence type="ECO:0000256" key="2">
    <source>
        <dbReference type="SAM" id="MobiDB-lite"/>
    </source>
</evidence>
<dbReference type="SUPFAM" id="SSF53822">
    <property type="entry name" value="Periplasmic binding protein-like I"/>
    <property type="match status" value="1"/>
</dbReference>
<dbReference type="PROSITE" id="PS51257">
    <property type="entry name" value="PROKAR_LIPOPROTEIN"/>
    <property type="match status" value="1"/>
</dbReference>
<name>A0A1H9Y3S8_THASX</name>
<dbReference type="GO" id="GO:0030234">
    <property type="term" value="F:enzyme regulator activity"/>
    <property type="evidence" value="ECO:0007669"/>
    <property type="project" value="TreeGrafter"/>
</dbReference>
<sequence>MQKHLSKAAILSVFLVGCATSPPPTPTPVEQDLSTITTLEEDHAVTAQTYLDYAADAEQLQSLDYLVYASEQFANEENYHKALWLALQTDVLIDEASANADYQSEEQQLKFEIAHYRLALVKATSLVSMQEFTRASKSLDTANEIATTYSLQHLSHYYYLENQVQLEQKRDVLALNAYLNAVALNEETDEQDIYTIWFELTQLTSWQVDQLEALSPPDFAPWKALILAAHKYGYDQDAFNTQLSKWQSEYPGHDANALIAHLSTPLSERPALFDKFESQQVEMPIDDLSNSNESESNLTSDSLDEPQLAENLSDTLPDESTADSNVLANEIAPESNEMLGEDSMLEGDELIEHEGEEQTQILPPNKDHIAVLLPLTGRAKTAGLAAQQGIMTAYEKKPGKKLFFYDTNAQDMTEIVGQFEQQAIGYVIGPLLKSNIDDYMAQSTLALPTLFLNLPNKSIVEEKQVAFSMRPEDEAVQAATTLARQNYKYPLVMAHKDKTSERITQAFITRWQQETGVKPQVSFFSKGSTMQTALKDGFEVTESKKRIASVSRQFPVSIKSEARNRRDIDMVYIIGSPRQTRLLKPYIDVNVSPFAKLVPVFASSKSHSLKIEGVDYRDLRGLIFTDMPVALEDPANEQSLIRLANQLWPTRSDTLHRIFAMGYDSYQLVEKIETMKQAPYVRHFGETGVLQLTDENIILRSLLWGRYDTNEIQQVVLN</sequence>
<keyword evidence="1" id="KW-0472">Membrane</keyword>
<dbReference type="Proteomes" id="UP000199308">
    <property type="component" value="Unassembled WGS sequence"/>
</dbReference>
<evidence type="ECO:0000313" key="4">
    <source>
        <dbReference type="Proteomes" id="UP000199308"/>
    </source>
</evidence>
<proteinExistence type="predicted"/>
<evidence type="ECO:0000256" key="1">
    <source>
        <dbReference type="ARBA" id="ARBA00023136"/>
    </source>
</evidence>
<evidence type="ECO:0008006" key="5">
    <source>
        <dbReference type="Google" id="ProtNLM"/>
    </source>
</evidence>
<dbReference type="Gene3D" id="3.40.50.2300">
    <property type="match status" value="2"/>
</dbReference>
<feature type="region of interest" description="Disordered" evidence="2">
    <location>
        <begin position="286"/>
        <end position="305"/>
    </location>
</feature>
<keyword evidence="4" id="KW-1185">Reference proteome</keyword>
<dbReference type="STRING" id="349064.SAMN05660429_00059"/>
<organism evidence="3 4">
    <name type="scientific">Thalassotalea agarivorans</name>
    <name type="common">Thalassomonas agarivorans</name>
    <dbReference type="NCBI Taxonomy" id="349064"/>
    <lineage>
        <taxon>Bacteria</taxon>
        <taxon>Pseudomonadati</taxon>
        <taxon>Pseudomonadota</taxon>
        <taxon>Gammaproteobacteria</taxon>
        <taxon>Alteromonadales</taxon>
        <taxon>Colwelliaceae</taxon>
        <taxon>Thalassotalea</taxon>
    </lineage>
</organism>
<dbReference type="Gene3D" id="1.25.40.650">
    <property type="match status" value="1"/>
</dbReference>
<dbReference type="CDD" id="cd06339">
    <property type="entry name" value="PBP1_YraM_LppC_lipoprotein-like"/>
    <property type="match status" value="1"/>
</dbReference>
<dbReference type="OrthoDB" id="6708821at2"/>
<protein>
    <recommendedName>
        <fullName evidence="5">LppC lipoprotein</fullName>
    </recommendedName>
</protein>
<dbReference type="RefSeq" id="WP_093326686.1">
    <property type="nucleotide sequence ID" value="NZ_AP027363.1"/>
</dbReference>
<dbReference type="InterPro" id="IPR007443">
    <property type="entry name" value="LpoA"/>
</dbReference>
<reference evidence="3 4" key="1">
    <citation type="submission" date="2016-10" db="EMBL/GenBank/DDBJ databases">
        <authorList>
            <person name="de Groot N.N."/>
        </authorList>
    </citation>
    <scope>NUCLEOTIDE SEQUENCE [LARGE SCALE GENOMIC DNA]</scope>
    <source>
        <strain evidence="3 4">DSM 19706</strain>
    </source>
</reference>
<feature type="compositionally biased region" description="Low complexity" evidence="2">
    <location>
        <begin position="286"/>
        <end position="301"/>
    </location>
</feature>
<dbReference type="InterPro" id="IPR028082">
    <property type="entry name" value="Peripla_BP_I"/>
</dbReference>
<dbReference type="AlphaFoldDB" id="A0A1H9Y3S8"/>
<gene>
    <name evidence="3" type="ORF">SAMN05660429_00059</name>
</gene>
<dbReference type="Pfam" id="PF04348">
    <property type="entry name" value="LppC"/>
    <property type="match status" value="1"/>
</dbReference>
<dbReference type="PANTHER" id="PTHR38038:SF1">
    <property type="entry name" value="PENICILLIN-BINDING PROTEIN ACTIVATOR LPOA"/>
    <property type="match status" value="1"/>
</dbReference>
<dbReference type="GO" id="GO:0009252">
    <property type="term" value="P:peptidoglycan biosynthetic process"/>
    <property type="evidence" value="ECO:0007669"/>
    <property type="project" value="TreeGrafter"/>
</dbReference>
<dbReference type="PANTHER" id="PTHR38038">
    <property type="entry name" value="PENICILLIN-BINDING PROTEIN ACTIVATOR LPOA"/>
    <property type="match status" value="1"/>
</dbReference>
<evidence type="ECO:0000313" key="3">
    <source>
        <dbReference type="EMBL" id="SES63461.1"/>
    </source>
</evidence>